<reference evidence="1" key="1">
    <citation type="journal article" date="2021" name="Front. Microbiol.">
        <title>Comprehensive Comparative Genomics and Phenotyping of Methylobacterium Species.</title>
        <authorList>
            <person name="Alessa O."/>
            <person name="Ogura Y."/>
            <person name="Fujitani Y."/>
            <person name="Takami H."/>
            <person name="Hayashi T."/>
            <person name="Sahin N."/>
            <person name="Tani A."/>
        </authorList>
    </citation>
    <scope>NUCLEOTIDE SEQUENCE</scope>
    <source>
        <strain evidence="1">DSM 17168</strain>
    </source>
</reference>
<accession>A0ABQ4SIB7</accession>
<gene>
    <name evidence="1" type="ORF">GMJLKIPL_4117</name>
</gene>
<evidence type="ECO:0000313" key="1">
    <source>
        <dbReference type="EMBL" id="GJE02173.1"/>
    </source>
</evidence>
<dbReference type="EMBL" id="BPQQ01000049">
    <property type="protein sequence ID" value="GJE02173.1"/>
    <property type="molecule type" value="Genomic_DNA"/>
</dbReference>
<dbReference type="RefSeq" id="WP_238237652.1">
    <property type="nucleotide sequence ID" value="NZ_BPQQ01000049.1"/>
</dbReference>
<comment type="caution">
    <text evidence="1">The sequence shown here is derived from an EMBL/GenBank/DDBJ whole genome shotgun (WGS) entry which is preliminary data.</text>
</comment>
<keyword evidence="2" id="KW-1185">Reference proteome</keyword>
<reference evidence="1" key="2">
    <citation type="submission" date="2021-08" db="EMBL/GenBank/DDBJ databases">
        <authorList>
            <person name="Tani A."/>
            <person name="Ola A."/>
            <person name="Ogura Y."/>
            <person name="Katsura K."/>
            <person name="Hayashi T."/>
        </authorList>
    </citation>
    <scope>NUCLEOTIDE SEQUENCE</scope>
    <source>
        <strain evidence="1">DSM 17168</strain>
    </source>
</reference>
<sequence>MYGPMWKLGVDMTMLGFEAQTVIGMRLAKIALGGPAAMAEAHLMVSEKVLAAGETAMQIATGKSPGHVVHGYRRKVRANTRRLSKG</sequence>
<protein>
    <submittedName>
        <fullName evidence="1">Uncharacterized protein</fullName>
    </submittedName>
</protein>
<name>A0ABQ4SIB7_9HYPH</name>
<evidence type="ECO:0000313" key="2">
    <source>
        <dbReference type="Proteomes" id="UP001055153"/>
    </source>
</evidence>
<dbReference type="Proteomes" id="UP001055153">
    <property type="component" value="Unassembled WGS sequence"/>
</dbReference>
<organism evidence="1 2">
    <name type="scientific">Methylobacterium isbiliense</name>
    <dbReference type="NCBI Taxonomy" id="315478"/>
    <lineage>
        <taxon>Bacteria</taxon>
        <taxon>Pseudomonadati</taxon>
        <taxon>Pseudomonadota</taxon>
        <taxon>Alphaproteobacteria</taxon>
        <taxon>Hyphomicrobiales</taxon>
        <taxon>Methylobacteriaceae</taxon>
        <taxon>Methylobacterium</taxon>
    </lineage>
</organism>
<proteinExistence type="predicted"/>